<evidence type="ECO:0000256" key="2">
    <source>
        <dbReference type="ARBA" id="ARBA00023015"/>
    </source>
</evidence>
<dbReference type="PANTHER" id="PTHR43133">
    <property type="entry name" value="RNA POLYMERASE ECF-TYPE SIGMA FACTO"/>
    <property type="match status" value="1"/>
</dbReference>
<keyword evidence="2 6" id="KW-0805">Transcription regulation</keyword>
<dbReference type="InterPro" id="IPR039425">
    <property type="entry name" value="RNA_pol_sigma-70-like"/>
</dbReference>
<dbReference type="InterPro" id="IPR007627">
    <property type="entry name" value="RNA_pol_sigma70_r2"/>
</dbReference>
<evidence type="ECO:0000256" key="1">
    <source>
        <dbReference type="ARBA" id="ARBA00010641"/>
    </source>
</evidence>
<dbReference type="HOGENOM" id="CLU_047691_17_1_0"/>
<dbReference type="EMBL" id="CP003364">
    <property type="protein sequence ID" value="AGA31299.1"/>
    <property type="molecule type" value="Genomic_DNA"/>
</dbReference>
<evidence type="ECO:0000259" key="7">
    <source>
        <dbReference type="Pfam" id="PF04542"/>
    </source>
</evidence>
<evidence type="ECO:0000313" key="9">
    <source>
        <dbReference type="Proteomes" id="UP000010798"/>
    </source>
</evidence>
<evidence type="ECO:0000256" key="3">
    <source>
        <dbReference type="ARBA" id="ARBA00023082"/>
    </source>
</evidence>
<dbReference type="Pfam" id="PF04542">
    <property type="entry name" value="Sigma70_r2"/>
    <property type="match status" value="1"/>
</dbReference>
<dbReference type="Gene3D" id="1.10.1740.10">
    <property type="match status" value="1"/>
</dbReference>
<dbReference type="OrthoDB" id="266768at2"/>
<dbReference type="GO" id="GO:0006352">
    <property type="term" value="P:DNA-templated transcription initiation"/>
    <property type="evidence" value="ECO:0007669"/>
    <property type="project" value="InterPro"/>
</dbReference>
<dbReference type="eggNOG" id="COG1595">
    <property type="taxonomic scope" value="Bacteria"/>
</dbReference>
<gene>
    <name evidence="8" type="ordered locus">Sinac_7256</name>
</gene>
<dbReference type="PANTHER" id="PTHR43133:SF51">
    <property type="entry name" value="RNA POLYMERASE SIGMA FACTOR"/>
    <property type="match status" value="1"/>
</dbReference>
<sequence>MLQLAEIEAVLDQVTEGDRDAFLKIVHEFNLPLRSFIASQVQHMSDVDDLTQEVFIAAYRNLHTFQRNDNFGAWLRGIARNKLSHYFRSMSRRSTAMARLREDIAREVQSDLERAASTHHGLAIETLLGCIGRLPEKMRRVVRAGLDGEKVEALAGELLTSTGAIYNLHYRANQLLRECLERELE</sequence>
<keyword evidence="3 6" id="KW-0731">Sigma factor</keyword>
<dbReference type="RefSeq" id="WP_015250368.1">
    <property type="nucleotide sequence ID" value="NC_019892.1"/>
</dbReference>
<organism evidence="8 9">
    <name type="scientific">Singulisphaera acidiphila (strain ATCC BAA-1392 / DSM 18658 / VKM B-2454 / MOB10)</name>
    <dbReference type="NCBI Taxonomy" id="886293"/>
    <lineage>
        <taxon>Bacteria</taxon>
        <taxon>Pseudomonadati</taxon>
        <taxon>Planctomycetota</taxon>
        <taxon>Planctomycetia</taxon>
        <taxon>Isosphaerales</taxon>
        <taxon>Isosphaeraceae</taxon>
        <taxon>Singulisphaera</taxon>
    </lineage>
</organism>
<dbReference type="NCBIfam" id="TIGR02937">
    <property type="entry name" value="sigma70-ECF"/>
    <property type="match status" value="1"/>
</dbReference>
<protein>
    <recommendedName>
        <fullName evidence="6">RNA polymerase sigma factor</fullName>
    </recommendedName>
</protein>
<evidence type="ECO:0000256" key="4">
    <source>
        <dbReference type="ARBA" id="ARBA00023125"/>
    </source>
</evidence>
<dbReference type="InterPro" id="IPR014284">
    <property type="entry name" value="RNA_pol_sigma-70_dom"/>
</dbReference>
<proteinExistence type="inferred from homology"/>
<dbReference type="InterPro" id="IPR000838">
    <property type="entry name" value="RNA_pol_sigma70_ECF_CS"/>
</dbReference>
<dbReference type="SUPFAM" id="SSF88659">
    <property type="entry name" value="Sigma3 and sigma4 domains of RNA polymerase sigma factors"/>
    <property type="match status" value="1"/>
</dbReference>
<dbReference type="Proteomes" id="UP000010798">
    <property type="component" value="Chromosome"/>
</dbReference>
<dbReference type="InterPro" id="IPR013324">
    <property type="entry name" value="RNA_pol_sigma_r3/r4-like"/>
</dbReference>
<dbReference type="GO" id="GO:0003677">
    <property type="term" value="F:DNA binding"/>
    <property type="evidence" value="ECO:0007669"/>
    <property type="project" value="UniProtKB-KW"/>
</dbReference>
<dbReference type="KEGG" id="saci:Sinac_7256"/>
<evidence type="ECO:0000313" key="8">
    <source>
        <dbReference type="EMBL" id="AGA31299.1"/>
    </source>
</evidence>
<name>L0DPK3_SINAD</name>
<evidence type="ECO:0000256" key="5">
    <source>
        <dbReference type="ARBA" id="ARBA00023163"/>
    </source>
</evidence>
<keyword evidence="4 6" id="KW-0238">DNA-binding</keyword>
<keyword evidence="9" id="KW-1185">Reference proteome</keyword>
<dbReference type="SUPFAM" id="SSF88946">
    <property type="entry name" value="Sigma2 domain of RNA polymerase sigma factors"/>
    <property type="match status" value="1"/>
</dbReference>
<evidence type="ECO:0000256" key="6">
    <source>
        <dbReference type="RuleBase" id="RU000716"/>
    </source>
</evidence>
<dbReference type="PROSITE" id="PS01063">
    <property type="entry name" value="SIGMA70_ECF"/>
    <property type="match status" value="1"/>
</dbReference>
<dbReference type="AlphaFoldDB" id="L0DPK3"/>
<accession>L0DPK3</accession>
<keyword evidence="5 6" id="KW-0804">Transcription</keyword>
<comment type="similarity">
    <text evidence="1 6">Belongs to the sigma-70 factor family. ECF subfamily.</text>
</comment>
<reference evidence="8 9" key="1">
    <citation type="submission" date="2012-02" db="EMBL/GenBank/DDBJ databases">
        <title>Complete sequence of chromosome of Singulisphaera acidiphila DSM 18658.</title>
        <authorList>
            <consortium name="US DOE Joint Genome Institute (JGI-PGF)"/>
            <person name="Lucas S."/>
            <person name="Copeland A."/>
            <person name="Lapidus A."/>
            <person name="Glavina del Rio T."/>
            <person name="Dalin E."/>
            <person name="Tice H."/>
            <person name="Bruce D."/>
            <person name="Goodwin L."/>
            <person name="Pitluck S."/>
            <person name="Peters L."/>
            <person name="Ovchinnikova G."/>
            <person name="Chertkov O."/>
            <person name="Kyrpides N."/>
            <person name="Mavromatis K."/>
            <person name="Ivanova N."/>
            <person name="Brettin T."/>
            <person name="Detter J.C."/>
            <person name="Han C."/>
            <person name="Larimer F."/>
            <person name="Land M."/>
            <person name="Hauser L."/>
            <person name="Markowitz V."/>
            <person name="Cheng J.-F."/>
            <person name="Hugenholtz P."/>
            <person name="Woyke T."/>
            <person name="Wu D."/>
            <person name="Tindall B."/>
            <person name="Pomrenke H."/>
            <person name="Brambilla E."/>
            <person name="Klenk H.-P."/>
            <person name="Eisen J.A."/>
        </authorList>
    </citation>
    <scope>NUCLEOTIDE SEQUENCE [LARGE SCALE GENOMIC DNA]</scope>
    <source>
        <strain evidence="9">ATCC BAA-1392 / DSM 18658 / VKM B-2454 / MOB10</strain>
    </source>
</reference>
<feature type="domain" description="RNA polymerase sigma-70 region 2" evidence="7">
    <location>
        <begin position="33"/>
        <end position="92"/>
    </location>
</feature>
<dbReference type="InterPro" id="IPR013325">
    <property type="entry name" value="RNA_pol_sigma_r2"/>
</dbReference>
<dbReference type="STRING" id="886293.Sinac_7256"/>
<dbReference type="GO" id="GO:0016987">
    <property type="term" value="F:sigma factor activity"/>
    <property type="evidence" value="ECO:0007669"/>
    <property type="project" value="UniProtKB-KW"/>
</dbReference>